<proteinExistence type="predicted"/>
<organism evidence="2 3">
    <name type="scientific">Pirellula staleyi (strain ATCC 27377 / DSM 6068 / ICPB 4128)</name>
    <name type="common">Pirella staleyi</name>
    <dbReference type="NCBI Taxonomy" id="530564"/>
    <lineage>
        <taxon>Bacteria</taxon>
        <taxon>Pseudomonadati</taxon>
        <taxon>Planctomycetota</taxon>
        <taxon>Planctomycetia</taxon>
        <taxon>Pirellulales</taxon>
        <taxon>Pirellulaceae</taxon>
        <taxon>Pirellula</taxon>
    </lineage>
</organism>
<dbReference type="EMBL" id="CP001848">
    <property type="protein sequence ID" value="ADB14904.1"/>
    <property type="molecule type" value="Genomic_DNA"/>
</dbReference>
<evidence type="ECO:0000313" key="2">
    <source>
        <dbReference type="EMBL" id="ADB14904.1"/>
    </source>
</evidence>
<keyword evidence="3" id="KW-1185">Reference proteome</keyword>
<reference evidence="2 3" key="1">
    <citation type="journal article" date="2009" name="Stand. Genomic Sci.">
        <title>Complete genome sequence of Pirellula staleyi type strain (ATCC 27377).</title>
        <authorList>
            <person name="Clum A."/>
            <person name="Tindall B.J."/>
            <person name="Sikorski J."/>
            <person name="Ivanova N."/>
            <person name="Mavrommatis K."/>
            <person name="Lucas S."/>
            <person name="Glavina del Rio T."/>
            <person name="Nolan M."/>
            <person name="Chen F."/>
            <person name="Tice H."/>
            <person name="Pitluck S."/>
            <person name="Cheng J.F."/>
            <person name="Chertkov O."/>
            <person name="Brettin T."/>
            <person name="Han C."/>
            <person name="Detter J.C."/>
            <person name="Kuske C."/>
            <person name="Bruce D."/>
            <person name="Goodwin L."/>
            <person name="Ovchinikova G."/>
            <person name="Pati A."/>
            <person name="Mikhailova N."/>
            <person name="Chen A."/>
            <person name="Palaniappan K."/>
            <person name="Land M."/>
            <person name="Hauser L."/>
            <person name="Chang Y.J."/>
            <person name="Jeffries C.D."/>
            <person name="Chain P."/>
            <person name="Rohde M."/>
            <person name="Goker M."/>
            <person name="Bristow J."/>
            <person name="Eisen J.A."/>
            <person name="Markowitz V."/>
            <person name="Hugenholtz P."/>
            <person name="Kyrpides N.C."/>
            <person name="Klenk H.P."/>
            <person name="Lapidus A."/>
        </authorList>
    </citation>
    <scope>NUCLEOTIDE SEQUENCE [LARGE SCALE GENOMIC DNA]</scope>
    <source>
        <strain evidence="3">ATCC 27377 / DSM 6068 / ICPB 4128</strain>
    </source>
</reference>
<dbReference type="eggNOG" id="ENOG5034BWV">
    <property type="taxonomic scope" value="Bacteria"/>
</dbReference>
<dbReference type="STRING" id="530564.Psta_0208"/>
<accession>D2R1B9</accession>
<feature type="compositionally biased region" description="Acidic residues" evidence="1">
    <location>
        <begin position="180"/>
        <end position="194"/>
    </location>
</feature>
<evidence type="ECO:0000256" key="1">
    <source>
        <dbReference type="SAM" id="MobiDB-lite"/>
    </source>
</evidence>
<dbReference type="AlphaFoldDB" id="D2R1B9"/>
<feature type="region of interest" description="Disordered" evidence="1">
    <location>
        <begin position="178"/>
        <end position="201"/>
    </location>
</feature>
<gene>
    <name evidence="2" type="ordered locus">Psta_0208</name>
</gene>
<sequence>MAKKVGAELHTGYDSSMAFGIVVSDAVKRVRTSVGALKTSKTVDEFALGAIHALAKLCKGETMDLFGLYKIEAAEWQTQVKDWLARVQKKVPADSREAFVKNVEADMAVILKSASEMPEFMWRKDSLARTIEVSFPSQAALDTAMKAAEKKHPVELGSALAKYLDKCLANLVGKEAAVEPLEEEDESEDDDAEESSVSQTNVAMQLSIREDGSFSLSTDDFEPFSTPAFAEEDQEVTAYALETALERYLKKVKHPLRKELSFDSESSLFAASSDNAEAIGMLAQLLITFATSDELRGEWMRVDDA</sequence>
<dbReference type="KEGG" id="psl:Psta_0208"/>
<dbReference type="Proteomes" id="UP000001887">
    <property type="component" value="Chromosome"/>
</dbReference>
<evidence type="ECO:0000313" key="3">
    <source>
        <dbReference type="Proteomes" id="UP000001887"/>
    </source>
</evidence>
<name>D2R1B9_PIRSD</name>
<protein>
    <submittedName>
        <fullName evidence="2">Uncharacterized protein</fullName>
    </submittedName>
</protein>
<dbReference type="HOGENOM" id="CLU_911706_0_0_0"/>